<keyword evidence="7" id="KW-1185">Reference proteome</keyword>
<dbReference type="InterPro" id="IPR027417">
    <property type="entry name" value="P-loop_NTPase"/>
</dbReference>
<dbReference type="EMBL" id="BJWL01000026">
    <property type="protein sequence ID" value="GFZ16756.1"/>
    <property type="molecule type" value="Genomic_DNA"/>
</dbReference>
<dbReference type="Proteomes" id="UP000585474">
    <property type="component" value="Unassembled WGS sequence"/>
</dbReference>
<dbReference type="GO" id="GO:0031683">
    <property type="term" value="F:G-protein beta/gamma-subunit complex binding"/>
    <property type="evidence" value="ECO:0007669"/>
    <property type="project" value="InterPro"/>
</dbReference>
<evidence type="ECO:0000256" key="5">
    <source>
        <dbReference type="PIRSR" id="PIRSR601019-1"/>
    </source>
</evidence>
<organism evidence="6 7">
    <name type="scientific">Actinidia rufa</name>
    <dbReference type="NCBI Taxonomy" id="165716"/>
    <lineage>
        <taxon>Eukaryota</taxon>
        <taxon>Viridiplantae</taxon>
        <taxon>Streptophyta</taxon>
        <taxon>Embryophyta</taxon>
        <taxon>Tracheophyta</taxon>
        <taxon>Spermatophyta</taxon>
        <taxon>Magnoliopsida</taxon>
        <taxon>eudicotyledons</taxon>
        <taxon>Gunneridae</taxon>
        <taxon>Pentapetalae</taxon>
        <taxon>asterids</taxon>
        <taxon>Ericales</taxon>
        <taxon>Actinidiaceae</taxon>
        <taxon>Actinidia</taxon>
    </lineage>
</organism>
<dbReference type="GO" id="GO:0005525">
    <property type="term" value="F:GTP binding"/>
    <property type="evidence" value="ECO:0007669"/>
    <property type="project" value="UniProtKB-KW"/>
</dbReference>
<evidence type="ECO:0000256" key="2">
    <source>
        <dbReference type="ARBA" id="ARBA00022741"/>
    </source>
</evidence>
<evidence type="ECO:0000313" key="7">
    <source>
        <dbReference type="Proteomes" id="UP000585474"/>
    </source>
</evidence>
<evidence type="ECO:0000256" key="4">
    <source>
        <dbReference type="ARBA" id="ARBA00023224"/>
    </source>
</evidence>
<evidence type="ECO:0000256" key="1">
    <source>
        <dbReference type="ARBA" id="ARBA00022723"/>
    </source>
</evidence>
<keyword evidence="3 5" id="KW-0342">GTP-binding</keyword>
<dbReference type="GO" id="GO:0005737">
    <property type="term" value="C:cytoplasm"/>
    <property type="evidence" value="ECO:0007669"/>
    <property type="project" value="TreeGrafter"/>
</dbReference>
<accession>A0A7J0H100</accession>
<dbReference type="GO" id="GO:0001664">
    <property type="term" value="F:G protein-coupled receptor binding"/>
    <property type="evidence" value="ECO:0007669"/>
    <property type="project" value="TreeGrafter"/>
</dbReference>
<dbReference type="PROSITE" id="PS51882">
    <property type="entry name" value="G_ALPHA"/>
    <property type="match status" value="1"/>
</dbReference>
<dbReference type="GO" id="GO:0003924">
    <property type="term" value="F:GTPase activity"/>
    <property type="evidence" value="ECO:0007669"/>
    <property type="project" value="InterPro"/>
</dbReference>
<keyword evidence="4" id="KW-0807">Transducer</keyword>
<gene>
    <name evidence="6" type="ORF">Acr_26g0000260</name>
</gene>
<dbReference type="GO" id="GO:0007188">
    <property type="term" value="P:adenylate cyclase-modulating G protein-coupled receptor signaling pathway"/>
    <property type="evidence" value="ECO:0007669"/>
    <property type="project" value="TreeGrafter"/>
</dbReference>
<dbReference type="InterPro" id="IPR001019">
    <property type="entry name" value="Gprotein_alpha_su"/>
</dbReference>
<dbReference type="SUPFAM" id="SSF52540">
    <property type="entry name" value="P-loop containing nucleoside triphosphate hydrolases"/>
    <property type="match status" value="1"/>
</dbReference>
<dbReference type="PANTHER" id="PTHR10218">
    <property type="entry name" value="GTP-BINDING PROTEIN ALPHA SUBUNIT"/>
    <property type="match status" value="1"/>
</dbReference>
<keyword evidence="2 5" id="KW-0547">Nucleotide-binding</keyword>
<dbReference type="GO" id="GO:0005834">
    <property type="term" value="C:heterotrimeric G-protein complex"/>
    <property type="evidence" value="ECO:0007669"/>
    <property type="project" value="TreeGrafter"/>
</dbReference>
<dbReference type="OrthoDB" id="5817230at2759"/>
<dbReference type="AlphaFoldDB" id="A0A7J0H100"/>
<reference evidence="6 7" key="1">
    <citation type="submission" date="2019-07" db="EMBL/GenBank/DDBJ databases">
        <title>De Novo Assembly of kiwifruit Actinidia rufa.</title>
        <authorList>
            <person name="Sugita-Konishi S."/>
            <person name="Sato K."/>
            <person name="Mori E."/>
            <person name="Abe Y."/>
            <person name="Kisaki G."/>
            <person name="Hamano K."/>
            <person name="Suezawa K."/>
            <person name="Otani M."/>
            <person name="Fukuda T."/>
            <person name="Manabe T."/>
            <person name="Gomi K."/>
            <person name="Tabuchi M."/>
            <person name="Akimitsu K."/>
            <person name="Kataoka I."/>
        </authorList>
    </citation>
    <scope>NUCLEOTIDE SEQUENCE [LARGE SCALE GENOMIC DNA]</scope>
    <source>
        <strain evidence="7">cv. Fuchu</strain>
    </source>
</reference>
<evidence type="ECO:0000313" key="6">
    <source>
        <dbReference type="EMBL" id="GFZ16756.1"/>
    </source>
</evidence>
<keyword evidence="1" id="KW-0479">Metal-binding</keyword>
<protein>
    <submittedName>
        <fullName evidence="6">Extra-large GTP-binding protein 3</fullName>
    </submittedName>
</protein>
<sequence>MMEMFEDVREVIFCVALSDYDQIWTNVTCLQNKVLANREVFESLVGNPCFRDTPFMLLNKYDAFEDKINQVPITVCEWFEDFSLVRAHHTNQSLANQAHYYVAVKFKELYASISGRKLFVWQTRARERSSVDEAFKYTREVLKWDGDKYENMYNINGDDSFYSIEMSSSSYIRQE</sequence>
<dbReference type="Pfam" id="PF00503">
    <property type="entry name" value="G-alpha"/>
    <property type="match status" value="1"/>
</dbReference>
<comment type="caution">
    <text evidence="6">The sequence shown here is derived from an EMBL/GenBank/DDBJ whole genome shotgun (WGS) entry which is preliminary data.</text>
</comment>
<dbReference type="Gene3D" id="3.40.50.300">
    <property type="entry name" value="P-loop containing nucleotide triphosphate hydrolases"/>
    <property type="match status" value="1"/>
</dbReference>
<dbReference type="GO" id="GO:0046872">
    <property type="term" value="F:metal ion binding"/>
    <property type="evidence" value="ECO:0007669"/>
    <property type="project" value="UniProtKB-KW"/>
</dbReference>
<dbReference type="PANTHER" id="PTHR10218:SF317">
    <property type="entry name" value="EXTRA-LARGE GUANINE NUCLEOTIDE-BINDING PROTEIN 3-LIKE"/>
    <property type="match status" value="1"/>
</dbReference>
<dbReference type="FunFam" id="3.40.50.300:FF:000692">
    <property type="entry name" value="Guanine nucleotide-binding protein subunit alpha"/>
    <property type="match status" value="1"/>
</dbReference>
<feature type="binding site" evidence="5">
    <location>
        <begin position="59"/>
        <end position="62"/>
    </location>
    <ligand>
        <name>GTP</name>
        <dbReference type="ChEBI" id="CHEBI:37565"/>
    </ligand>
</feature>
<evidence type="ECO:0000256" key="3">
    <source>
        <dbReference type="ARBA" id="ARBA00023134"/>
    </source>
</evidence>
<feature type="binding site" evidence="5">
    <location>
        <position position="125"/>
    </location>
    <ligand>
        <name>GTP</name>
        <dbReference type="ChEBI" id="CHEBI:37565"/>
    </ligand>
</feature>
<name>A0A7J0H100_9ERIC</name>
<proteinExistence type="predicted"/>